<accession>A0A174HRU9</accession>
<dbReference type="EMBL" id="CYZH01000015">
    <property type="protein sequence ID" value="CUO75629.1"/>
    <property type="molecule type" value="Genomic_DNA"/>
</dbReference>
<dbReference type="AlphaFoldDB" id="A0A174HRU9"/>
<reference evidence="1 2" key="1">
    <citation type="submission" date="2015-09" db="EMBL/GenBank/DDBJ databases">
        <authorList>
            <consortium name="Pathogen Informatics"/>
        </authorList>
    </citation>
    <scope>NUCLEOTIDE SEQUENCE [LARGE SCALE GENOMIC DNA]</scope>
    <source>
        <strain evidence="1 2">2789STDY5608840</strain>
    </source>
</reference>
<name>A0A174HRU9_9BACE</name>
<sequence>MNPYIIQSSLYLSTIYEAIIAKQEILRAKMQQYNDVKLYLFSFILPEYSSNEYIANSLKLYNENELFPIIITSITYKEVDNPRIAFKNENGIIHLVLCFEHDKED</sequence>
<dbReference type="STRING" id="338188.ERS852397_02729"/>
<proteinExistence type="predicted"/>
<dbReference type="Proteomes" id="UP000095517">
    <property type="component" value="Unassembled WGS sequence"/>
</dbReference>
<protein>
    <submittedName>
        <fullName evidence="1">Uncharacterized protein</fullName>
    </submittedName>
</protein>
<organism evidence="1 2">
    <name type="scientific">Bacteroides finegoldii</name>
    <dbReference type="NCBI Taxonomy" id="338188"/>
    <lineage>
        <taxon>Bacteria</taxon>
        <taxon>Pseudomonadati</taxon>
        <taxon>Bacteroidota</taxon>
        <taxon>Bacteroidia</taxon>
        <taxon>Bacteroidales</taxon>
        <taxon>Bacteroidaceae</taxon>
        <taxon>Bacteroides</taxon>
    </lineage>
</organism>
<evidence type="ECO:0000313" key="2">
    <source>
        <dbReference type="Proteomes" id="UP000095517"/>
    </source>
</evidence>
<gene>
    <name evidence="1" type="ORF">ERS852397_02729</name>
</gene>
<evidence type="ECO:0000313" key="1">
    <source>
        <dbReference type="EMBL" id="CUO75629.1"/>
    </source>
</evidence>